<evidence type="ECO:0000256" key="9">
    <source>
        <dbReference type="ARBA" id="ARBA00022842"/>
    </source>
</evidence>
<dbReference type="SMART" id="SM00493">
    <property type="entry name" value="TOPRIM"/>
    <property type="match status" value="1"/>
</dbReference>
<evidence type="ECO:0000256" key="4">
    <source>
        <dbReference type="ARBA" id="ARBA00022695"/>
    </source>
</evidence>
<dbReference type="PANTHER" id="PTHR30313">
    <property type="entry name" value="DNA PRIMASE"/>
    <property type="match status" value="1"/>
</dbReference>
<proteinExistence type="inferred from homology"/>
<evidence type="ECO:0000256" key="15">
    <source>
        <dbReference type="SAM" id="MobiDB-lite"/>
    </source>
</evidence>
<dbReference type="GO" id="GO:0006269">
    <property type="term" value="P:DNA replication, synthesis of primer"/>
    <property type="evidence" value="ECO:0007669"/>
    <property type="project" value="UniProtKB-UniRule"/>
</dbReference>
<gene>
    <name evidence="12" type="primary">dnaG</name>
    <name evidence="17" type="ORF">EJ571_24000</name>
</gene>
<dbReference type="InterPro" id="IPR006295">
    <property type="entry name" value="DNA_primase_DnaG"/>
</dbReference>
<keyword evidence="1 12" id="KW-0240">DNA-directed RNA polymerase</keyword>
<evidence type="ECO:0000256" key="2">
    <source>
        <dbReference type="ARBA" id="ARBA00022515"/>
    </source>
</evidence>
<keyword evidence="8 12" id="KW-0862">Zinc</keyword>
<dbReference type="Gene3D" id="3.90.580.10">
    <property type="entry name" value="Zinc finger, CHC2-type domain"/>
    <property type="match status" value="1"/>
</dbReference>
<dbReference type="Pfam" id="PF08275">
    <property type="entry name" value="DNAG_N"/>
    <property type="match status" value="1"/>
</dbReference>
<name>A0A4R5P8X9_9MYCO</name>
<evidence type="ECO:0000256" key="11">
    <source>
        <dbReference type="ARBA" id="ARBA00023163"/>
    </source>
</evidence>
<dbReference type="PANTHER" id="PTHR30313:SF2">
    <property type="entry name" value="DNA PRIMASE"/>
    <property type="match status" value="1"/>
</dbReference>
<dbReference type="EMBL" id="RXLR01000019">
    <property type="protein sequence ID" value="TDH19597.1"/>
    <property type="molecule type" value="Genomic_DNA"/>
</dbReference>
<comment type="domain">
    <text evidence="12">Contains an N-terminal zinc-binding domain, a central core domain that contains the primase activity, and a C-terminal DnaB-binding domain.</text>
</comment>
<dbReference type="FunFam" id="3.90.580.10:FF:000001">
    <property type="entry name" value="DNA primase"/>
    <property type="match status" value="1"/>
</dbReference>
<dbReference type="Gene3D" id="3.40.1360.10">
    <property type="match status" value="1"/>
</dbReference>
<dbReference type="EC" id="2.7.7.101" evidence="12"/>
<evidence type="ECO:0000256" key="7">
    <source>
        <dbReference type="ARBA" id="ARBA00022771"/>
    </source>
</evidence>
<keyword evidence="5 12" id="KW-0235">DNA replication</keyword>
<keyword evidence="6 12" id="KW-0479">Metal-binding</keyword>
<dbReference type="PIRSF" id="PIRSF002811">
    <property type="entry name" value="DnaG"/>
    <property type="match status" value="1"/>
</dbReference>
<dbReference type="Gene3D" id="3.90.980.10">
    <property type="entry name" value="DNA primase, catalytic core, N-terminal domain"/>
    <property type="match status" value="1"/>
</dbReference>
<dbReference type="InterPro" id="IPR050219">
    <property type="entry name" value="DnaG_primase"/>
</dbReference>
<dbReference type="GO" id="GO:0008270">
    <property type="term" value="F:zinc ion binding"/>
    <property type="evidence" value="ECO:0007669"/>
    <property type="project" value="UniProtKB-UniRule"/>
</dbReference>
<comment type="similarity">
    <text evidence="12 13">Belongs to the DnaG primase family.</text>
</comment>
<evidence type="ECO:0000313" key="18">
    <source>
        <dbReference type="Proteomes" id="UP000295627"/>
    </source>
</evidence>
<dbReference type="InterPro" id="IPR019475">
    <property type="entry name" value="DNA_primase_DnaB-bd"/>
</dbReference>
<evidence type="ECO:0000256" key="1">
    <source>
        <dbReference type="ARBA" id="ARBA00022478"/>
    </source>
</evidence>
<keyword evidence="7 12" id="KW-0863">Zinc-finger</keyword>
<accession>A0A4R5P8X9</accession>
<dbReference type="GO" id="GO:0005737">
    <property type="term" value="C:cytoplasm"/>
    <property type="evidence" value="ECO:0007669"/>
    <property type="project" value="TreeGrafter"/>
</dbReference>
<protein>
    <recommendedName>
        <fullName evidence="12 13">DNA primase</fullName>
        <ecNumber evidence="12">2.7.7.101</ecNumber>
    </recommendedName>
</protein>
<comment type="cofactor">
    <cofactor evidence="12 13 14">
        <name>Zn(2+)</name>
        <dbReference type="ChEBI" id="CHEBI:29105"/>
    </cofactor>
    <text evidence="12 13 14">Binds 1 zinc ion per monomer.</text>
</comment>
<evidence type="ECO:0000256" key="5">
    <source>
        <dbReference type="ARBA" id="ARBA00022705"/>
    </source>
</evidence>
<dbReference type="InterPro" id="IPR013173">
    <property type="entry name" value="DNA_primase_DnaG_DnaB-bd_dom"/>
</dbReference>
<dbReference type="SUPFAM" id="SSF56731">
    <property type="entry name" value="DNA primase core"/>
    <property type="match status" value="1"/>
</dbReference>
<evidence type="ECO:0000256" key="6">
    <source>
        <dbReference type="ARBA" id="ARBA00022723"/>
    </source>
</evidence>
<dbReference type="PROSITE" id="PS50880">
    <property type="entry name" value="TOPRIM"/>
    <property type="match status" value="1"/>
</dbReference>
<keyword evidence="3 12" id="KW-0808">Transferase</keyword>
<dbReference type="InterPro" id="IPR013264">
    <property type="entry name" value="DNAG_N"/>
</dbReference>
<evidence type="ECO:0000256" key="13">
    <source>
        <dbReference type="PIRNR" id="PIRNR002811"/>
    </source>
</evidence>
<dbReference type="GO" id="GO:1990077">
    <property type="term" value="C:primosome complex"/>
    <property type="evidence" value="ECO:0007669"/>
    <property type="project" value="UniProtKB-KW"/>
</dbReference>
<dbReference type="RefSeq" id="WP_078332924.1">
    <property type="nucleotide sequence ID" value="NZ_MAFQ01000001.1"/>
</dbReference>
<dbReference type="InterPro" id="IPR034151">
    <property type="entry name" value="TOPRIM_DnaG_bac"/>
</dbReference>
<keyword evidence="4 12" id="KW-0548">Nucleotidyltransferase</keyword>
<keyword evidence="11 12" id="KW-0804">Transcription</keyword>
<feature type="region of interest" description="Disordered" evidence="15">
    <location>
        <begin position="445"/>
        <end position="475"/>
    </location>
</feature>
<sequence length="634" mass="69030">MAGRIPDRDIAAIRERTRIEDIVGDYVQLKRAGADSLKGLCPFHDEKSPSFHVRPNHGHFHCFGCGEGGDAYTFIQKVEHISFVEAVERLADRLSYTINYEGGGTATQRDRGTRARLVAANAAAQEFYAAALDSPEAAPARQYLTERNFDGAAAKQYGCGFAPAGWDTLTKHLMRKGFEFKELEAAGLSREGRRGPMDRFHRRLLWPIRASSGETIGFGARKIFDDDTMPGKYVNTPETMLYKKSSVLFGLDLAKRDIAKGHQAVVVEGYTDVMAMHLAGVTTAVASCGTAFGDEHLSMLRRLMMDDSYFRGELIYVFDGDAAGQAAALKAFEGEQNLAGQSFVAVAPDGMDPCDLRLKSGEGALRDLVARRIPLFAFAIRSALAESDLEIAEGRVDALRRCVPMVAKIKDPTLRDEYARQLAGWVGWDDVAQVLARVREEAGKAAKGGSVSSDRRPRGAEAAAAPKASMPDPKDPTLWPQREALKAALQFPAFAGPVFDSLTADSFTHPGYVAVRTAIEAAGGAAAGIVGGEWIDKVRQCASSQNQVTLINALTAEVIQVDSDERLPRYIGSVLAKLQEVWVGRQVAEVKSKLQRMSPVDHADEYHALFGDLVALEAYRRSLLEQVSGDDLSV</sequence>
<reference evidence="17 18" key="1">
    <citation type="journal article" date="2019" name="Sci. Rep.">
        <title>Extended insight into the Mycobacterium chelonae-abscessus complex through whole genome sequencing of Mycobacterium salmoniphilum outbreak and Mycobacterium salmoniphilum-like strains.</title>
        <authorList>
            <person name="Behra P.R.K."/>
            <person name="Das S."/>
            <person name="Pettersson B.M.F."/>
            <person name="Shirreff L."/>
            <person name="DuCote T."/>
            <person name="Jacobsson K.G."/>
            <person name="Ennis D.G."/>
            <person name="Kirsebom L.A."/>
        </authorList>
    </citation>
    <scope>NUCLEOTIDE SEQUENCE [LARGE SCALE GENOMIC DNA]</scope>
    <source>
        <strain evidence="17 18">DSM 45524</strain>
    </source>
</reference>
<dbReference type="GO" id="GO:0003899">
    <property type="term" value="F:DNA-directed RNA polymerase activity"/>
    <property type="evidence" value="ECO:0007669"/>
    <property type="project" value="UniProtKB-UniRule"/>
</dbReference>
<dbReference type="HAMAP" id="MF_00974">
    <property type="entry name" value="DNA_primase_DnaG"/>
    <property type="match status" value="1"/>
</dbReference>
<dbReference type="Proteomes" id="UP000295627">
    <property type="component" value="Unassembled WGS sequence"/>
</dbReference>
<evidence type="ECO:0000256" key="10">
    <source>
        <dbReference type="ARBA" id="ARBA00023125"/>
    </source>
</evidence>
<evidence type="ECO:0000256" key="8">
    <source>
        <dbReference type="ARBA" id="ARBA00022833"/>
    </source>
</evidence>
<dbReference type="CDD" id="cd03364">
    <property type="entry name" value="TOPRIM_DnaG_primases"/>
    <property type="match status" value="1"/>
</dbReference>
<feature type="domain" description="Toprim" evidence="16">
    <location>
        <begin position="262"/>
        <end position="348"/>
    </location>
</feature>
<dbReference type="FunFam" id="3.40.1360.10:FF:000004">
    <property type="entry name" value="DNA primase"/>
    <property type="match status" value="1"/>
</dbReference>
<dbReference type="InterPro" id="IPR037068">
    <property type="entry name" value="DNA_primase_core_N_sf"/>
</dbReference>
<dbReference type="SMART" id="SM00400">
    <property type="entry name" value="ZnF_CHCC"/>
    <property type="match status" value="1"/>
</dbReference>
<dbReference type="InterPro" id="IPR036977">
    <property type="entry name" value="DNA_primase_Znf_CHC2"/>
</dbReference>
<dbReference type="Pfam" id="PF08278">
    <property type="entry name" value="DnaG_DnaB_bind"/>
    <property type="match status" value="1"/>
</dbReference>
<dbReference type="SMART" id="SM00766">
    <property type="entry name" value="DnaG_DnaB_bind"/>
    <property type="match status" value="1"/>
</dbReference>
<evidence type="ECO:0000256" key="12">
    <source>
        <dbReference type="HAMAP-Rule" id="MF_00974"/>
    </source>
</evidence>
<dbReference type="GO" id="GO:0000428">
    <property type="term" value="C:DNA-directed RNA polymerase complex"/>
    <property type="evidence" value="ECO:0007669"/>
    <property type="project" value="UniProtKB-KW"/>
</dbReference>
<comment type="catalytic activity">
    <reaction evidence="12">
        <text>ssDNA + n NTP = ssDNA/pppN(pN)n-1 hybrid + (n-1) diphosphate.</text>
        <dbReference type="EC" id="2.7.7.101"/>
    </reaction>
</comment>
<feature type="zinc finger region" description="CHC2-type" evidence="12 14">
    <location>
        <begin position="41"/>
        <end position="65"/>
    </location>
</feature>
<keyword evidence="2 12" id="KW-0639">Primosome</keyword>
<dbReference type="InterPro" id="IPR002694">
    <property type="entry name" value="Znf_CHC2"/>
</dbReference>
<dbReference type="InterPro" id="IPR030846">
    <property type="entry name" value="DnaG_bac"/>
</dbReference>
<dbReference type="Pfam" id="PF13662">
    <property type="entry name" value="Toprim_4"/>
    <property type="match status" value="1"/>
</dbReference>
<organism evidence="17 18">
    <name type="scientific">Mycobacteroides franklinii</name>
    <dbReference type="NCBI Taxonomy" id="948102"/>
    <lineage>
        <taxon>Bacteria</taxon>
        <taxon>Bacillati</taxon>
        <taxon>Actinomycetota</taxon>
        <taxon>Actinomycetes</taxon>
        <taxon>Mycobacteriales</taxon>
        <taxon>Mycobacteriaceae</taxon>
        <taxon>Mycobacteroides</taxon>
    </lineage>
</organism>
<dbReference type="GO" id="GO:0003677">
    <property type="term" value="F:DNA binding"/>
    <property type="evidence" value="ECO:0007669"/>
    <property type="project" value="UniProtKB-KW"/>
</dbReference>
<dbReference type="NCBIfam" id="TIGR01391">
    <property type="entry name" value="dnaG"/>
    <property type="match status" value="1"/>
</dbReference>
<evidence type="ECO:0000259" key="16">
    <source>
        <dbReference type="PROSITE" id="PS50880"/>
    </source>
</evidence>
<dbReference type="Pfam" id="PF01807">
    <property type="entry name" value="Zn_ribbon_DnaG"/>
    <property type="match status" value="1"/>
</dbReference>
<keyword evidence="9" id="KW-0460">Magnesium</keyword>
<comment type="caution">
    <text evidence="17">The sequence shown here is derived from an EMBL/GenBank/DDBJ whole genome shotgun (WGS) entry which is preliminary data.</text>
</comment>
<feature type="compositionally biased region" description="Low complexity" evidence="15">
    <location>
        <begin position="460"/>
        <end position="471"/>
    </location>
</feature>
<dbReference type="AlphaFoldDB" id="A0A4R5P8X9"/>
<evidence type="ECO:0000313" key="17">
    <source>
        <dbReference type="EMBL" id="TDH19597.1"/>
    </source>
</evidence>
<evidence type="ECO:0000256" key="14">
    <source>
        <dbReference type="PIRSR" id="PIRSR002811-1"/>
    </source>
</evidence>
<dbReference type="Pfam" id="PF10410">
    <property type="entry name" value="DnaB_bind"/>
    <property type="match status" value="1"/>
</dbReference>
<keyword evidence="10 12" id="KW-0238">DNA-binding</keyword>
<dbReference type="SUPFAM" id="SSF57783">
    <property type="entry name" value="Zinc beta-ribbon"/>
    <property type="match status" value="1"/>
</dbReference>
<dbReference type="InterPro" id="IPR006171">
    <property type="entry name" value="TOPRIM_dom"/>
</dbReference>
<evidence type="ECO:0000256" key="3">
    <source>
        <dbReference type="ARBA" id="ARBA00022679"/>
    </source>
</evidence>
<comment type="function">
    <text evidence="12 13">RNA polymerase that catalyzes the synthesis of short RNA molecules used as primers for DNA polymerase during DNA replication.</text>
</comment>
<comment type="subunit">
    <text evidence="12">Monomer. Interacts with DnaB.</text>
</comment>